<protein>
    <recommendedName>
        <fullName evidence="2">DNA primase/polymerase bifunctional N-terminal domain-containing protein</fullName>
    </recommendedName>
</protein>
<proteinExistence type="predicted"/>
<dbReference type="STRING" id="1003195.SCATT_18740"/>
<dbReference type="RefSeq" id="WP_014142638.1">
    <property type="nucleotide sequence ID" value="NC_016111.1"/>
</dbReference>
<dbReference type="OrthoDB" id="3851827at2"/>
<evidence type="ECO:0000313" key="3">
    <source>
        <dbReference type="EMBL" id="AEW94245.1"/>
    </source>
</evidence>
<gene>
    <name evidence="3" type="ordered locus">SCATT_18740</name>
</gene>
<accession>F8JT97</accession>
<dbReference type="HOGENOM" id="CLU_109395_0_0_11"/>
<dbReference type="Pfam" id="PF09250">
    <property type="entry name" value="Prim-Pol"/>
    <property type="match status" value="1"/>
</dbReference>
<dbReference type="PATRIC" id="fig|1003195.11.peg.3416"/>
<feature type="domain" description="DNA primase/polymerase bifunctional N-terminal" evidence="2">
    <location>
        <begin position="54"/>
        <end position="185"/>
    </location>
</feature>
<dbReference type="eggNOG" id="ENOG5033WXT">
    <property type="taxonomic scope" value="Bacteria"/>
</dbReference>
<reference evidence="4" key="1">
    <citation type="submission" date="2011-12" db="EMBL/GenBank/DDBJ databases">
        <title>Complete genome sequence of Streptomyces cattleya strain DSM 46488.</title>
        <authorList>
            <person name="Ou H.-Y."/>
            <person name="Li P."/>
            <person name="Zhao C."/>
            <person name="O'Hagan D."/>
            <person name="Deng Z."/>
        </authorList>
    </citation>
    <scope>NUCLEOTIDE SEQUENCE [LARGE SCALE GENOMIC DNA]</scope>
    <source>
        <strain evidence="4">ATCC 35852 / DSM 46488 / JCM 4925 / NBRC 14057 / NRRL 8057</strain>
    </source>
</reference>
<evidence type="ECO:0000259" key="2">
    <source>
        <dbReference type="Pfam" id="PF09250"/>
    </source>
</evidence>
<keyword evidence="4" id="KW-1185">Reference proteome</keyword>
<dbReference type="KEGG" id="sct:SCAT_1881"/>
<name>F8JT97_STREN</name>
<organism evidence="3 4">
    <name type="scientific">Streptantibioticus cattleyicolor (strain ATCC 35852 / DSM 46488 / JCM 4925 / NBRC 14057 / NRRL 8057)</name>
    <name type="common">Streptomyces cattleya</name>
    <dbReference type="NCBI Taxonomy" id="1003195"/>
    <lineage>
        <taxon>Bacteria</taxon>
        <taxon>Bacillati</taxon>
        <taxon>Actinomycetota</taxon>
        <taxon>Actinomycetes</taxon>
        <taxon>Kitasatosporales</taxon>
        <taxon>Streptomycetaceae</taxon>
        <taxon>Streptantibioticus</taxon>
    </lineage>
</organism>
<evidence type="ECO:0000313" key="4">
    <source>
        <dbReference type="Proteomes" id="UP000007842"/>
    </source>
</evidence>
<sequence length="214" mass="22684">MSERFWETGDGGGMPGTARRGGHGGREDHGLPGAVTPDTAARPDPFAHTAHVTPDGADWLASASAFPRSVQALWSARPARASVLPCGTVFDVANLPALFGRQVLDQLWTAGPGCGPVSVHRGRLLLFAAPGTADRLPSLLAWEEWGAAVPPLLCHGRGDVVTIPPLVPDPAWEESAGPARWVVAPDSRYPWLPGPDVLLWAVLRAARRARSRPV</sequence>
<dbReference type="Proteomes" id="UP000007842">
    <property type="component" value="Chromosome"/>
</dbReference>
<dbReference type="AlphaFoldDB" id="F8JT97"/>
<accession>G8WRW1</accession>
<dbReference type="KEGG" id="scy:SCATT_18740"/>
<dbReference type="EMBL" id="CP003219">
    <property type="protein sequence ID" value="AEW94245.1"/>
    <property type="molecule type" value="Genomic_DNA"/>
</dbReference>
<evidence type="ECO:0000256" key="1">
    <source>
        <dbReference type="SAM" id="MobiDB-lite"/>
    </source>
</evidence>
<dbReference type="InterPro" id="IPR015330">
    <property type="entry name" value="DNA_primase/pol_bifunc_N"/>
</dbReference>
<feature type="region of interest" description="Disordered" evidence="1">
    <location>
        <begin position="1"/>
        <end position="46"/>
    </location>
</feature>